<evidence type="ECO:0000256" key="7">
    <source>
        <dbReference type="SAM" id="Phobius"/>
    </source>
</evidence>
<evidence type="ECO:0000313" key="8">
    <source>
        <dbReference type="EMBL" id="CAK8694695.1"/>
    </source>
</evidence>
<evidence type="ECO:0000256" key="4">
    <source>
        <dbReference type="ARBA" id="ARBA00023053"/>
    </source>
</evidence>
<sequence length="213" mass="23846">MCVVVPFNGPILAVFTLGIFFPWTNVTGVLVGHIATSVLMIWMGVSSVIYGKPADKLRQLPTTTQGCPVSATQNSTLEPYFNMSSSEHLASWNGSLTDSMNLNSAQDDKPALFYSLWSLSFLYFCLLGFILTIIISLLVSIATGANKPSDADPRYFMPFIDNEIFPEKIRRFFRFSVPEDIKMSDRSEVTEKIRLSFREERCPSANSEKSDDN</sequence>
<keyword evidence="9" id="KW-1185">Reference proteome</keyword>
<dbReference type="Gene3D" id="1.20.1730.10">
    <property type="entry name" value="Sodium/glucose cotransporter"/>
    <property type="match status" value="1"/>
</dbReference>
<keyword evidence="3" id="KW-1003">Cell membrane</keyword>
<evidence type="ECO:0000313" key="9">
    <source>
        <dbReference type="Proteomes" id="UP001642483"/>
    </source>
</evidence>
<comment type="subcellular location">
    <subcellularLocation>
        <location evidence="1">Cell membrane</location>
        <topology evidence="1">Multi-pass membrane protein</topology>
    </subcellularLocation>
</comment>
<evidence type="ECO:0000256" key="3">
    <source>
        <dbReference type="ARBA" id="ARBA00022475"/>
    </source>
</evidence>
<gene>
    <name evidence="8" type="ORF">CVLEPA_LOCUS28045</name>
</gene>
<evidence type="ECO:0000256" key="5">
    <source>
        <dbReference type="ARBA" id="ARBA00023065"/>
    </source>
</evidence>
<keyword evidence="7" id="KW-1133">Transmembrane helix</keyword>
<keyword evidence="7" id="KW-0812">Transmembrane</keyword>
<dbReference type="PANTHER" id="PTHR42985">
    <property type="entry name" value="SODIUM-COUPLED MONOCARBOXYLATE TRANSPORTER"/>
    <property type="match status" value="1"/>
</dbReference>
<feature type="transmembrane region" description="Helical" evidence="7">
    <location>
        <begin position="30"/>
        <end position="50"/>
    </location>
</feature>
<feature type="transmembrane region" description="Helical" evidence="7">
    <location>
        <begin position="111"/>
        <end position="139"/>
    </location>
</feature>
<feature type="transmembrane region" description="Helical" evidence="7">
    <location>
        <begin position="7"/>
        <end position="24"/>
    </location>
</feature>
<keyword evidence="7" id="KW-0472">Membrane</keyword>
<keyword evidence="2" id="KW-0813">Transport</keyword>
<protein>
    <submittedName>
        <fullName evidence="8">Uncharacterized protein</fullName>
    </submittedName>
</protein>
<keyword evidence="4" id="KW-0915">Sodium</keyword>
<dbReference type="InterPro" id="IPR051163">
    <property type="entry name" value="Sodium:Solute_Symporter_SSF"/>
</dbReference>
<dbReference type="Proteomes" id="UP001642483">
    <property type="component" value="Unassembled WGS sequence"/>
</dbReference>
<accession>A0ABP0GWQ3</accession>
<reference evidence="8 9" key="1">
    <citation type="submission" date="2024-02" db="EMBL/GenBank/DDBJ databases">
        <authorList>
            <person name="Daric V."/>
            <person name="Darras S."/>
        </authorList>
    </citation>
    <scope>NUCLEOTIDE SEQUENCE [LARGE SCALE GENOMIC DNA]</scope>
</reference>
<dbReference type="EMBL" id="CAWYQH010000141">
    <property type="protein sequence ID" value="CAK8694695.1"/>
    <property type="molecule type" value="Genomic_DNA"/>
</dbReference>
<proteinExistence type="predicted"/>
<keyword evidence="5" id="KW-0406">Ion transport</keyword>
<dbReference type="InterPro" id="IPR038377">
    <property type="entry name" value="Na/Glc_symporter_sf"/>
</dbReference>
<dbReference type="PANTHER" id="PTHR42985:SF45">
    <property type="entry name" value="SODIUM_IODIDE COTRANSPORTER-LIKE"/>
    <property type="match status" value="1"/>
</dbReference>
<organism evidence="8 9">
    <name type="scientific">Clavelina lepadiformis</name>
    <name type="common">Light-bulb sea squirt</name>
    <name type="synonym">Ascidia lepadiformis</name>
    <dbReference type="NCBI Taxonomy" id="159417"/>
    <lineage>
        <taxon>Eukaryota</taxon>
        <taxon>Metazoa</taxon>
        <taxon>Chordata</taxon>
        <taxon>Tunicata</taxon>
        <taxon>Ascidiacea</taxon>
        <taxon>Aplousobranchia</taxon>
        <taxon>Clavelinidae</taxon>
        <taxon>Clavelina</taxon>
    </lineage>
</organism>
<evidence type="ECO:0000256" key="2">
    <source>
        <dbReference type="ARBA" id="ARBA00022448"/>
    </source>
</evidence>
<keyword evidence="6" id="KW-0739">Sodium transport</keyword>
<comment type="caution">
    <text evidence="8">The sequence shown here is derived from an EMBL/GenBank/DDBJ whole genome shotgun (WGS) entry which is preliminary data.</text>
</comment>
<evidence type="ECO:0000256" key="1">
    <source>
        <dbReference type="ARBA" id="ARBA00004651"/>
    </source>
</evidence>
<evidence type="ECO:0000256" key="6">
    <source>
        <dbReference type="ARBA" id="ARBA00023201"/>
    </source>
</evidence>
<name>A0ABP0GWQ3_CLALP</name>